<evidence type="ECO:0000313" key="1">
    <source>
        <dbReference type="EMBL" id="MDX5991533.1"/>
    </source>
</evidence>
<dbReference type="AlphaFoldDB" id="A0A1G6UH06"/>
<keyword evidence="4" id="KW-1185">Reference proteome</keyword>
<dbReference type="Proteomes" id="UP000182413">
    <property type="component" value="Unassembled WGS sequence"/>
</dbReference>
<organism evidence="2 3">
    <name type="scientific">Ectopseudomonas alcaliphila</name>
    <dbReference type="NCBI Taxonomy" id="101564"/>
    <lineage>
        <taxon>Bacteria</taxon>
        <taxon>Pseudomonadati</taxon>
        <taxon>Pseudomonadota</taxon>
        <taxon>Gammaproteobacteria</taxon>
        <taxon>Pseudomonadales</taxon>
        <taxon>Pseudomonadaceae</taxon>
        <taxon>Ectopseudomonas</taxon>
    </lineage>
</organism>
<accession>A0A1G6UH06</accession>
<proteinExistence type="predicted"/>
<gene>
    <name evidence="2" type="ORF">SAMN05216575_101485</name>
    <name evidence="1" type="ORF">SIM71_05660</name>
</gene>
<reference evidence="1 4" key="2">
    <citation type="submission" date="2023-11" db="EMBL/GenBank/DDBJ databases">
        <title>MicrobeMod: A computational toolkit for identifying prokaryotic methylation and restriction-modification with nanopore sequencing.</title>
        <authorList>
            <person name="Crits-Christoph A."/>
            <person name="Kang S.C."/>
            <person name="Lee H."/>
            <person name="Ostrov N."/>
        </authorList>
    </citation>
    <scope>NUCLEOTIDE SEQUENCE [LARGE SCALE GENOMIC DNA]</scope>
    <source>
        <strain evidence="1 4">ATCC BAA-571</strain>
    </source>
</reference>
<dbReference type="OrthoDB" id="9802617at2"/>
<evidence type="ECO:0000313" key="3">
    <source>
        <dbReference type="Proteomes" id="UP000182413"/>
    </source>
</evidence>
<sequence length="203" mass="23517">MSVFDNFKLLKADMIENGWVIDAFPFSYNRHSYIVLAKLYEDGEKKPKYALMKVEVLRSENINERLFSAVNANGFLIDARELRAFFDIEYGENLGDILSQFNEYFAQFIPTQVTLGKPPQIKEAMVTSLSRSDSEDPNKRYCYGVRRNPDGQKRTPFNDNKTRLLRPTLHPEFGSDRSISFCYSTDSNDHRSDAVIIQNFSNR</sequence>
<evidence type="ECO:0000313" key="4">
    <source>
        <dbReference type="Proteomes" id="UP001278050"/>
    </source>
</evidence>
<dbReference type="InterPro" id="IPR046100">
    <property type="entry name" value="DUF6037"/>
</dbReference>
<dbReference type="EMBL" id="FNAE01000001">
    <property type="protein sequence ID" value="SDD40006.1"/>
    <property type="molecule type" value="Genomic_DNA"/>
</dbReference>
<evidence type="ECO:0000313" key="2">
    <source>
        <dbReference type="EMBL" id="SDD40006.1"/>
    </source>
</evidence>
<name>A0A1G6UH06_9GAMM</name>
<dbReference type="EMBL" id="JAWXXP010000001">
    <property type="protein sequence ID" value="MDX5991533.1"/>
    <property type="molecule type" value="Genomic_DNA"/>
</dbReference>
<reference evidence="2 3" key="1">
    <citation type="submission" date="2016-10" db="EMBL/GenBank/DDBJ databases">
        <authorList>
            <person name="de Groot N.N."/>
        </authorList>
    </citation>
    <scope>NUCLEOTIDE SEQUENCE [LARGE SCALE GENOMIC DNA]</scope>
    <source>
        <strain evidence="2 3">JCM 10630</strain>
    </source>
</reference>
<dbReference type="Proteomes" id="UP001278050">
    <property type="component" value="Unassembled WGS sequence"/>
</dbReference>
<dbReference type="RefSeq" id="WP_074675294.1">
    <property type="nucleotide sequence ID" value="NZ_CBCSET010000001.1"/>
</dbReference>
<dbReference type="Pfam" id="PF19503">
    <property type="entry name" value="DUF6037"/>
    <property type="match status" value="1"/>
</dbReference>
<protein>
    <submittedName>
        <fullName evidence="1">DUF6037 family protein</fullName>
    </submittedName>
</protein>